<reference evidence="7" key="1">
    <citation type="submission" date="2024-06" db="EMBL/GenBank/DDBJ databases">
        <authorList>
            <person name="Ryan C."/>
        </authorList>
    </citation>
    <scope>NUCLEOTIDE SEQUENCE [LARGE SCALE GENOMIC DNA]</scope>
</reference>
<dbReference type="Pfam" id="PF01397">
    <property type="entry name" value="Terpene_synth"/>
    <property type="match status" value="1"/>
</dbReference>
<proteinExistence type="predicted"/>
<keyword evidence="3" id="KW-0479">Metal-binding</keyword>
<evidence type="ECO:0000256" key="2">
    <source>
        <dbReference type="ARBA" id="ARBA00001946"/>
    </source>
</evidence>
<evidence type="ECO:0000259" key="4">
    <source>
        <dbReference type="Pfam" id="PF01397"/>
    </source>
</evidence>
<evidence type="ECO:0000256" key="1">
    <source>
        <dbReference type="ARBA" id="ARBA00001936"/>
    </source>
</evidence>
<protein>
    <submittedName>
        <fullName evidence="6">Uncharacterized protein</fullName>
    </submittedName>
</protein>
<dbReference type="SFLD" id="SFLDG01019">
    <property type="entry name" value="Terpene_Cyclase_Like_1_C_Termi"/>
    <property type="match status" value="1"/>
</dbReference>
<evidence type="ECO:0000256" key="3">
    <source>
        <dbReference type="ARBA" id="ARBA00022723"/>
    </source>
</evidence>
<dbReference type="Gene3D" id="1.50.10.130">
    <property type="entry name" value="Terpene synthase, N-terminal domain"/>
    <property type="match status" value="1"/>
</dbReference>
<evidence type="ECO:0000313" key="6">
    <source>
        <dbReference type="EMBL" id="CAL4942959.1"/>
    </source>
</evidence>
<evidence type="ECO:0000259" key="5">
    <source>
        <dbReference type="Pfam" id="PF03936"/>
    </source>
</evidence>
<dbReference type="SUPFAM" id="SSF48576">
    <property type="entry name" value="Terpenoid synthases"/>
    <property type="match status" value="1"/>
</dbReference>
<dbReference type="SFLD" id="SFLDS00005">
    <property type="entry name" value="Isoprenoid_Synthase_Type_I"/>
    <property type="match status" value="1"/>
</dbReference>
<sequence>MAPSINTSTPETRTQFQPSAWGEFFIDYCPQRLQMSEECMRERADQLKNDVCRLFEACADNVAGQMSLVDTLQHLSIDHLFKEQIGAALNSIHVAGLGSCSLHQVALRFRLLRTHGIWVSPDEFSKFRGEDGCFSSEIANDPRGLLSLYNAAYLSTHGEVELDEAILFARQHLESLKTSLKVPLADQVTRALKLPLPRTLKRVEALHYISEYVEEETCNPSILELAKLDFNLLQRLHLRELKSVSQWWKDLYKDVELDYSRDRMVECFFWSYTIYYEEDYSRARIIFAKIYALLSLLDDTYDVRATLDECHKLTEAIRRWDDSAVSMLPEYLRKFYLRLLGSFQDFGDELQPKDRYRVAYNIEAVKVLSESYLQEAKWFHHNYTPTFKEQAKVSTVSAGGQISAVALLLGMGEEATIEAFEWAMRGADAVASFGEIARFMNDIASFKRGKNKNDVASSVECYMNEYNVTSEVAITKIGYLIEDAWRTANQARFDHPDLLPAVQRLINLIVSMPFIYDSEKDIYTNGKDNKEMIERLFINPIPF</sequence>
<dbReference type="Gene3D" id="1.10.600.10">
    <property type="entry name" value="Farnesyl Diphosphate Synthase"/>
    <property type="match status" value="1"/>
</dbReference>
<dbReference type="EMBL" id="OZ075126">
    <property type="protein sequence ID" value="CAL4942959.1"/>
    <property type="molecule type" value="Genomic_DNA"/>
</dbReference>
<dbReference type="SUPFAM" id="SSF48239">
    <property type="entry name" value="Terpenoid cyclases/Protein prenyltransferases"/>
    <property type="match status" value="1"/>
</dbReference>
<dbReference type="FunFam" id="1.10.600.10:FF:000007">
    <property type="entry name" value="Isoprene synthase, chloroplastic"/>
    <property type="match status" value="1"/>
</dbReference>
<accession>A0ABC8YI49</accession>
<dbReference type="InterPro" id="IPR050148">
    <property type="entry name" value="Terpene_synthase-like"/>
</dbReference>
<dbReference type="InterPro" id="IPR044814">
    <property type="entry name" value="Terpene_cyclase_plant_C1"/>
</dbReference>
<dbReference type="Pfam" id="PF03936">
    <property type="entry name" value="Terpene_synth_C"/>
    <property type="match status" value="1"/>
</dbReference>
<dbReference type="GO" id="GO:0046872">
    <property type="term" value="F:metal ion binding"/>
    <property type="evidence" value="ECO:0007669"/>
    <property type="project" value="UniProtKB-KW"/>
</dbReference>
<dbReference type="InterPro" id="IPR008949">
    <property type="entry name" value="Isoprenoid_synthase_dom_sf"/>
</dbReference>
<dbReference type="Proteomes" id="UP001497457">
    <property type="component" value="Chromosome 16b"/>
</dbReference>
<dbReference type="InterPro" id="IPR005630">
    <property type="entry name" value="Terpene_synthase_metal-bd"/>
</dbReference>
<name>A0ABC8YI49_9POAL</name>
<dbReference type="InterPro" id="IPR001906">
    <property type="entry name" value="Terpene_synth_N"/>
</dbReference>
<dbReference type="PANTHER" id="PTHR31225">
    <property type="entry name" value="OS04G0344100 PROTEIN-RELATED"/>
    <property type="match status" value="1"/>
</dbReference>
<comment type="cofactor">
    <cofactor evidence="1">
        <name>Mn(2+)</name>
        <dbReference type="ChEBI" id="CHEBI:29035"/>
    </cofactor>
</comment>
<dbReference type="AlphaFoldDB" id="A0ABC8YI49"/>
<dbReference type="PANTHER" id="PTHR31225:SF182">
    <property type="entry name" value="TERPENE SYNTHASE"/>
    <property type="match status" value="1"/>
</dbReference>
<gene>
    <name evidence="6" type="ORF">URODEC1_LOCUS33877</name>
</gene>
<organism evidence="6 7">
    <name type="scientific">Urochloa decumbens</name>
    <dbReference type="NCBI Taxonomy" id="240449"/>
    <lineage>
        <taxon>Eukaryota</taxon>
        <taxon>Viridiplantae</taxon>
        <taxon>Streptophyta</taxon>
        <taxon>Embryophyta</taxon>
        <taxon>Tracheophyta</taxon>
        <taxon>Spermatophyta</taxon>
        <taxon>Magnoliopsida</taxon>
        <taxon>Liliopsida</taxon>
        <taxon>Poales</taxon>
        <taxon>Poaceae</taxon>
        <taxon>PACMAD clade</taxon>
        <taxon>Panicoideae</taxon>
        <taxon>Panicodae</taxon>
        <taxon>Paniceae</taxon>
        <taxon>Melinidinae</taxon>
        <taxon>Urochloa</taxon>
    </lineage>
</organism>
<dbReference type="InterPro" id="IPR008930">
    <property type="entry name" value="Terpenoid_cyclase/PrenylTrfase"/>
</dbReference>
<reference evidence="6 7" key="2">
    <citation type="submission" date="2024-10" db="EMBL/GenBank/DDBJ databases">
        <authorList>
            <person name="Ryan C."/>
        </authorList>
    </citation>
    <scope>NUCLEOTIDE SEQUENCE [LARGE SCALE GENOMIC DNA]</scope>
</reference>
<evidence type="ECO:0000313" key="7">
    <source>
        <dbReference type="Proteomes" id="UP001497457"/>
    </source>
</evidence>
<comment type="cofactor">
    <cofactor evidence="2">
        <name>Mg(2+)</name>
        <dbReference type="ChEBI" id="CHEBI:18420"/>
    </cofactor>
</comment>
<feature type="domain" description="Terpene synthase N-terminal" evidence="4">
    <location>
        <begin position="21"/>
        <end position="192"/>
    </location>
</feature>
<dbReference type="CDD" id="cd00684">
    <property type="entry name" value="Terpene_cyclase_plant_C1"/>
    <property type="match status" value="1"/>
</dbReference>
<dbReference type="GO" id="GO:0010333">
    <property type="term" value="F:terpene synthase activity"/>
    <property type="evidence" value="ECO:0007669"/>
    <property type="project" value="UniProtKB-ARBA"/>
</dbReference>
<keyword evidence="7" id="KW-1185">Reference proteome</keyword>
<dbReference type="InterPro" id="IPR034741">
    <property type="entry name" value="Terpene_cyclase-like_1_C"/>
</dbReference>
<feature type="domain" description="Terpene synthase metal-binding" evidence="5">
    <location>
        <begin position="249"/>
        <end position="486"/>
    </location>
</feature>
<dbReference type="InterPro" id="IPR036965">
    <property type="entry name" value="Terpene_synth_N_sf"/>
</dbReference>